<proteinExistence type="predicted"/>
<gene>
    <name evidence="1" type="ORF">H5410_060563</name>
</gene>
<dbReference type="AlphaFoldDB" id="A0A9J5W5E7"/>
<reference evidence="1 2" key="1">
    <citation type="submission" date="2020-09" db="EMBL/GenBank/DDBJ databases">
        <title>De no assembly of potato wild relative species, Solanum commersonii.</title>
        <authorList>
            <person name="Cho K."/>
        </authorList>
    </citation>
    <scope>NUCLEOTIDE SEQUENCE [LARGE SCALE GENOMIC DNA]</scope>
    <source>
        <strain evidence="1">LZ3.2</strain>
        <tissue evidence="1">Leaf</tissue>
    </source>
</reference>
<sequence length="112" mass="13201">MDGLQLREVIMPWIKHEGKKTSVTRIIRNVTRNMYMLARLRQPHSSCPVNWSDMLIKWTSCRLTMKGKRVLWEFPPNRGVKYNTDGASRRNLDISSYAFLLRNDKGDIKYAE</sequence>
<evidence type="ECO:0000313" key="2">
    <source>
        <dbReference type="Proteomes" id="UP000824120"/>
    </source>
</evidence>
<organism evidence="1 2">
    <name type="scientific">Solanum commersonii</name>
    <name type="common">Commerson's wild potato</name>
    <name type="synonym">Commerson's nightshade</name>
    <dbReference type="NCBI Taxonomy" id="4109"/>
    <lineage>
        <taxon>Eukaryota</taxon>
        <taxon>Viridiplantae</taxon>
        <taxon>Streptophyta</taxon>
        <taxon>Embryophyta</taxon>
        <taxon>Tracheophyta</taxon>
        <taxon>Spermatophyta</taxon>
        <taxon>Magnoliopsida</taxon>
        <taxon>eudicotyledons</taxon>
        <taxon>Gunneridae</taxon>
        <taxon>Pentapetalae</taxon>
        <taxon>asterids</taxon>
        <taxon>lamiids</taxon>
        <taxon>Solanales</taxon>
        <taxon>Solanaceae</taxon>
        <taxon>Solanoideae</taxon>
        <taxon>Solaneae</taxon>
        <taxon>Solanum</taxon>
    </lineage>
</organism>
<dbReference type="Proteomes" id="UP000824120">
    <property type="component" value="Chromosome 12"/>
</dbReference>
<keyword evidence="2" id="KW-1185">Reference proteome</keyword>
<dbReference type="EMBL" id="JACXVP010000012">
    <property type="protein sequence ID" value="KAG5570797.1"/>
    <property type="molecule type" value="Genomic_DNA"/>
</dbReference>
<evidence type="ECO:0000313" key="1">
    <source>
        <dbReference type="EMBL" id="KAG5570797.1"/>
    </source>
</evidence>
<comment type="caution">
    <text evidence="1">The sequence shown here is derived from an EMBL/GenBank/DDBJ whole genome shotgun (WGS) entry which is preliminary data.</text>
</comment>
<dbReference type="OrthoDB" id="1303035at2759"/>
<accession>A0A9J5W5E7</accession>
<name>A0A9J5W5E7_SOLCO</name>
<protein>
    <submittedName>
        <fullName evidence="1">Uncharacterized protein</fullName>
    </submittedName>
</protein>